<dbReference type="InterPro" id="IPR001296">
    <property type="entry name" value="Glyco_trans_1"/>
</dbReference>
<dbReference type="Pfam" id="PF00534">
    <property type="entry name" value="Glycos_transf_1"/>
    <property type="match status" value="1"/>
</dbReference>
<evidence type="ECO:0000313" key="3">
    <source>
        <dbReference type="EMBL" id="SDX54623.1"/>
    </source>
</evidence>
<reference evidence="4" key="1">
    <citation type="submission" date="2016-10" db="EMBL/GenBank/DDBJ databases">
        <authorList>
            <person name="Varghese N."/>
            <person name="Submissions S."/>
        </authorList>
    </citation>
    <scope>NUCLEOTIDE SEQUENCE [LARGE SCALE GENOMIC DNA]</scope>
    <source>
        <strain evidence="4">CGMCC 1.10118</strain>
    </source>
</reference>
<dbReference type="Proteomes" id="UP000199170">
    <property type="component" value="Unassembled WGS sequence"/>
</dbReference>
<dbReference type="OrthoDB" id="132546at2157"/>
<dbReference type="SUPFAM" id="SSF53756">
    <property type="entry name" value="UDP-Glycosyltransferase/glycogen phosphorylase"/>
    <property type="match status" value="1"/>
</dbReference>
<dbReference type="GO" id="GO:0016757">
    <property type="term" value="F:glycosyltransferase activity"/>
    <property type="evidence" value="ECO:0007669"/>
    <property type="project" value="InterPro"/>
</dbReference>
<evidence type="ECO:0000259" key="2">
    <source>
        <dbReference type="Pfam" id="PF13439"/>
    </source>
</evidence>
<dbReference type="Pfam" id="PF13439">
    <property type="entry name" value="Glyco_transf_4"/>
    <property type="match status" value="1"/>
</dbReference>
<evidence type="ECO:0000313" key="4">
    <source>
        <dbReference type="Proteomes" id="UP000199170"/>
    </source>
</evidence>
<gene>
    <name evidence="3" type="ORF">SAMN04487946_10165</name>
</gene>
<name>A0A1H3CKE0_9EURY</name>
<dbReference type="AlphaFoldDB" id="A0A1H3CKE0"/>
<dbReference type="InterPro" id="IPR028098">
    <property type="entry name" value="Glyco_trans_4-like_N"/>
</dbReference>
<keyword evidence="3" id="KW-0808">Transferase</keyword>
<proteinExistence type="predicted"/>
<evidence type="ECO:0000259" key="1">
    <source>
        <dbReference type="Pfam" id="PF00534"/>
    </source>
</evidence>
<sequence length="352" mass="39236">MRVAFVSLYPDQRRSDGATRRARRVAERLAARDHDVVFFCTQWWDGPLDRFEQNGVEYVGVTETPSARGFASKLPFALRRAGPDVVHVTNSPPSQVVAAKTAARVLRVPVIVDWWERRDGDTTRMCRRAVSGASRVLAPSRLVKTDVREYGVAADAIDVVPESIDFDLVRDAGVDHRADVVYARRLDEHANVESFLLALAELRDRDWRAAIVGDGPEREAAMETAAELRIDDRVAFLGALDPAEFVPIFKGAHVFAQTATVEPFPRGLLWALACGCVGIVEYQARSSAHELVENRERGARVTSPQELADEVVAAAGHERETINETFIEYDHGAVLDSYERIYEAEIDEYGLF</sequence>
<dbReference type="RefSeq" id="WP_089763896.1">
    <property type="nucleotide sequence ID" value="NZ_FNPB01000001.1"/>
</dbReference>
<keyword evidence="4" id="KW-1185">Reference proteome</keyword>
<accession>A0A1H3CKE0</accession>
<dbReference type="PANTHER" id="PTHR45947">
    <property type="entry name" value="SULFOQUINOVOSYL TRANSFERASE SQD2"/>
    <property type="match status" value="1"/>
</dbReference>
<dbReference type="InterPro" id="IPR050194">
    <property type="entry name" value="Glycosyltransferase_grp1"/>
</dbReference>
<organism evidence="3 4">
    <name type="scientific">Halobellus clavatus</name>
    <dbReference type="NCBI Taxonomy" id="660517"/>
    <lineage>
        <taxon>Archaea</taxon>
        <taxon>Methanobacteriati</taxon>
        <taxon>Methanobacteriota</taxon>
        <taxon>Stenosarchaea group</taxon>
        <taxon>Halobacteria</taxon>
        <taxon>Halobacteriales</taxon>
        <taxon>Haloferacaceae</taxon>
        <taxon>Halobellus</taxon>
    </lineage>
</organism>
<feature type="domain" description="Glycosyltransferase subfamily 4-like N-terminal" evidence="2">
    <location>
        <begin position="16"/>
        <end position="167"/>
    </location>
</feature>
<dbReference type="STRING" id="660517.SAMN04487946_10165"/>
<dbReference type="EMBL" id="FNPB01000001">
    <property type="protein sequence ID" value="SDX54623.1"/>
    <property type="molecule type" value="Genomic_DNA"/>
</dbReference>
<dbReference type="PANTHER" id="PTHR45947:SF3">
    <property type="entry name" value="SULFOQUINOVOSYL TRANSFERASE SQD2"/>
    <property type="match status" value="1"/>
</dbReference>
<feature type="domain" description="Glycosyl transferase family 1" evidence="1">
    <location>
        <begin position="177"/>
        <end position="311"/>
    </location>
</feature>
<dbReference type="Gene3D" id="3.40.50.2000">
    <property type="entry name" value="Glycogen Phosphorylase B"/>
    <property type="match status" value="2"/>
</dbReference>
<protein>
    <submittedName>
        <fullName evidence="3">Glycosyltransferase involved in cell wall bisynthesis</fullName>
    </submittedName>
</protein>